<dbReference type="PROSITE" id="PS00372">
    <property type="entry name" value="PTS_EIIA_TYPE_2_HIS"/>
    <property type="match status" value="1"/>
</dbReference>
<evidence type="ECO:0000259" key="1">
    <source>
        <dbReference type="PROSITE" id="PS51094"/>
    </source>
</evidence>
<dbReference type="GO" id="GO:0030295">
    <property type="term" value="F:protein kinase activator activity"/>
    <property type="evidence" value="ECO:0007669"/>
    <property type="project" value="TreeGrafter"/>
</dbReference>
<dbReference type="Gene3D" id="3.40.930.10">
    <property type="entry name" value="Mannitol-specific EII, Chain A"/>
    <property type="match status" value="1"/>
</dbReference>
<reference evidence="2" key="2">
    <citation type="submission" date="2020-09" db="EMBL/GenBank/DDBJ databases">
        <authorList>
            <person name="Sun Q."/>
            <person name="Kim S."/>
        </authorList>
    </citation>
    <scope>NUCLEOTIDE SEQUENCE</scope>
    <source>
        <strain evidence="2">KCTC 12988</strain>
    </source>
</reference>
<dbReference type="SUPFAM" id="SSF55804">
    <property type="entry name" value="Phoshotransferase/anion transport protein"/>
    <property type="match status" value="1"/>
</dbReference>
<dbReference type="PROSITE" id="PS51094">
    <property type="entry name" value="PTS_EIIA_TYPE_2"/>
    <property type="match status" value="1"/>
</dbReference>
<feature type="domain" description="PTS EIIA type-2" evidence="1">
    <location>
        <begin position="5"/>
        <end position="150"/>
    </location>
</feature>
<dbReference type="Pfam" id="PF00359">
    <property type="entry name" value="PTS_EIIA_2"/>
    <property type="match status" value="1"/>
</dbReference>
<dbReference type="AlphaFoldDB" id="A0A918TXB3"/>
<dbReference type="EMBL" id="BMXI01000020">
    <property type="protein sequence ID" value="GHC66027.1"/>
    <property type="molecule type" value="Genomic_DNA"/>
</dbReference>
<name>A0A918TXB3_9BACT</name>
<keyword evidence="3" id="KW-1185">Reference proteome</keyword>
<sequence length="150" mass="16354">MKLAKLLNEQRVFLDLNAKTCAEVMEELVGHLADQGVLLNGMRARALSALQCREDEISTGVGCGVAIPHAYLDDLEDPVAIFGRSEGGIDFSACDHAPVHFVVLLLIPEKKRGQHLLTLADIGKRFLSCETRKSLASAESKEAVLEIFSH</sequence>
<dbReference type="RefSeq" id="WP_189573735.1">
    <property type="nucleotide sequence ID" value="NZ_BMXI01000020.1"/>
</dbReference>
<reference evidence="2" key="1">
    <citation type="journal article" date="2014" name="Int. J. Syst. Evol. Microbiol.">
        <title>Complete genome sequence of Corynebacterium casei LMG S-19264T (=DSM 44701T), isolated from a smear-ripened cheese.</title>
        <authorList>
            <consortium name="US DOE Joint Genome Institute (JGI-PGF)"/>
            <person name="Walter F."/>
            <person name="Albersmeier A."/>
            <person name="Kalinowski J."/>
            <person name="Ruckert C."/>
        </authorList>
    </citation>
    <scope>NUCLEOTIDE SEQUENCE</scope>
    <source>
        <strain evidence="2">KCTC 12988</strain>
    </source>
</reference>
<organism evidence="2 3">
    <name type="scientific">Roseibacillus persicicus</name>
    <dbReference type="NCBI Taxonomy" id="454148"/>
    <lineage>
        <taxon>Bacteria</taxon>
        <taxon>Pseudomonadati</taxon>
        <taxon>Verrucomicrobiota</taxon>
        <taxon>Verrucomicrobiia</taxon>
        <taxon>Verrucomicrobiales</taxon>
        <taxon>Verrucomicrobiaceae</taxon>
        <taxon>Roseibacillus</taxon>
    </lineage>
</organism>
<protein>
    <submittedName>
        <fullName evidence="2">PTS fructose transporter subunit IIA</fullName>
    </submittedName>
</protein>
<dbReference type="InterPro" id="IPR051541">
    <property type="entry name" value="PTS_SugarTrans_NitroReg"/>
</dbReference>
<comment type="caution">
    <text evidence="2">The sequence shown here is derived from an EMBL/GenBank/DDBJ whole genome shotgun (WGS) entry which is preliminary data.</text>
</comment>
<proteinExistence type="predicted"/>
<accession>A0A918TXB3</accession>
<dbReference type="CDD" id="cd00211">
    <property type="entry name" value="PTS_IIA_fru"/>
    <property type="match status" value="1"/>
</dbReference>
<evidence type="ECO:0000313" key="2">
    <source>
        <dbReference type="EMBL" id="GHC66027.1"/>
    </source>
</evidence>
<dbReference type="InterPro" id="IPR016152">
    <property type="entry name" value="PTrfase/Anion_transptr"/>
</dbReference>
<gene>
    <name evidence="2" type="ORF">GCM10007100_37290</name>
</gene>
<dbReference type="PANTHER" id="PTHR47738:SF1">
    <property type="entry name" value="NITROGEN REGULATORY PROTEIN"/>
    <property type="match status" value="1"/>
</dbReference>
<dbReference type="PANTHER" id="PTHR47738">
    <property type="entry name" value="PTS SYSTEM FRUCTOSE-LIKE EIIA COMPONENT-RELATED"/>
    <property type="match status" value="1"/>
</dbReference>
<dbReference type="InterPro" id="IPR002178">
    <property type="entry name" value="PTS_EIIA_type-2_dom"/>
</dbReference>
<dbReference type="Proteomes" id="UP000644507">
    <property type="component" value="Unassembled WGS sequence"/>
</dbReference>
<evidence type="ECO:0000313" key="3">
    <source>
        <dbReference type="Proteomes" id="UP000644507"/>
    </source>
</evidence>